<name>A0ABV6QPW0_9ACTN</name>
<dbReference type="InterPro" id="IPR026881">
    <property type="entry name" value="WYL_dom"/>
</dbReference>
<gene>
    <name evidence="5" type="ORF">ACFFGN_21555</name>
</gene>
<evidence type="ECO:0000313" key="5">
    <source>
        <dbReference type="EMBL" id="MFC0626681.1"/>
    </source>
</evidence>
<keyword evidence="3" id="KW-0804">Transcription</keyword>
<dbReference type="Gene3D" id="1.10.10.10">
    <property type="entry name" value="Winged helix-like DNA-binding domain superfamily/Winged helix DNA-binding domain"/>
    <property type="match status" value="1"/>
</dbReference>
<proteinExistence type="predicted"/>
<dbReference type="Pfam" id="PF13280">
    <property type="entry name" value="WYL"/>
    <property type="match status" value="1"/>
</dbReference>
<sequence length="316" mass="34621">MWETSGRLLKLLSLLQARREWAGTELADRLEVTTRTVRRDIERLRELGYPVEATAGTAGYRLGAGAELPPLLLDDEEAVAVALGLATAASGSVAGMEETSVRALAKLQQVLPSRLRHRVATLQAATLSLTSGAAPVDPDVLTAVATACRDNQQLRFDYASHNGSESLRRVEPYKLVYSGRRWYLVAYDLDRDDWRTFRVDRLKPRIPTGPRFTPREPPEGGMAGYTSQSVAVSAYRYEGRFTIEASAEAVRDRIPPTVGKVVPIDDGRCTLTAGSNSLDELALYVGLLGHDFQVHAPAELVEHLSTLADRLKHAST</sequence>
<dbReference type="InterPro" id="IPR036388">
    <property type="entry name" value="WH-like_DNA-bd_sf"/>
</dbReference>
<evidence type="ECO:0000256" key="2">
    <source>
        <dbReference type="ARBA" id="ARBA00023125"/>
    </source>
</evidence>
<dbReference type="InterPro" id="IPR051534">
    <property type="entry name" value="CBASS_pafABC_assoc_protein"/>
</dbReference>
<dbReference type="InterPro" id="IPR013196">
    <property type="entry name" value="HTH_11"/>
</dbReference>
<evidence type="ECO:0000313" key="6">
    <source>
        <dbReference type="Proteomes" id="UP001589890"/>
    </source>
</evidence>
<dbReference type="SUPFAM" id="SSF46785">
    <property type="entry name" value="Winged helix' DNA-binding domain"/>
    <property type="match status" value="1"/>
</dbReference>
<dbReference type="SMART" id="SM00420">
    <property type="entry name" value="HTH_DEOR"/>
    <property type="match status" value="1"/>
</dbReference>
<keyword evidence="6" id="KW-1185">Reference proteome</keyword>
<dbReference type="PIRSF" id="PIRSF016838">
    <property type="entry name" value="PafC"/>
    <property type="match status" value="1"/>
</dbReference>
<feature type="domain" description="HTH deoR-type" evidence="4">
    <location>
        <begin position="4"/>
        <end position="59"/>
    </location>
</feature>
<dbReference type="PROSITE" id="PS00894">
    <property type="entry name" value="HTH_DEOR_1"/>
    <property type="match status" value="1"/>
</dbReference>
<evidence type="ECO:0000259" key="4">
    <source>
        <dbReference type="PROSITE" id="PS51000"/>
    </source>
</evidence>
<dbReference type="InterPro" id="IPR001034">
    <property type="entry name" value="DeoR_HTH"/>
</dbReference>
<dbReference type="InterPro" id="IPR057727">
    <property type="entry name" value="WCX_dom"/>
</dbReference>
<evidence type="ECO:0000256" key="1">
    <source>
        <dbReference type="ARBA" id="ARBA00023015"/>
    </source>
</evidence>
<dbReference type="EMBL" id="JBHLTC010000028">
    <property type="protein sequence ID" value="MFC0626681.1"/>
    <property type="molecule type" value="Genomic_DNA"/>
</dbReference>
<dbReference type="PANTHER" id="PTHR34580:SF3">
    <property type="entry name" value="PROTEIN PAFB"/>
    <property type="match status" value="1"/>
</dbReference>
<organism evidence="5 6">
    <name type="scientific">Kribbella deserti</name>
    <dbReference type="NCBI Taxonomy" id="1926257"/>
    <lineage>
        <taxon>Bacteria</taxon>
        <taxon>Bacillati</taxon>
        <taxon>Actinomycetota</taxon>
        <taxon>Actinomycetes</taxon>
        <taxon>Propionibacteriales</taxon>
        <taxon>Kribbellaceae</taxon>
        <taxon>Kribbella</taxon>
    </lineage>
</organism>
<dbReference type="PROSITE" id="PS51000">
    <property type="entry name" value="HTH_DEOR_2"/>
    <property type="match status" value="1"/>
</dbReference>
<comment type="caution">
    <text evidence="5">The sequence shown here is derived from an EMBL/GenBank/DDBJ whole genome shotgun (WGS) entry which is preliminary data.</text>
</comment>
<keyword evidence="1" id="KW-0805">Transcription regulation</keyword>
<reference evidence="5 6" key="1">
    <citation type="submission" date="2024-09" db="EMBL/GenBank/DDBJ databases">
        <authorList>
            <person name="Sun Q."/>
            <person name="Mori K."/>
        </authorList>
    </citation>
    <scope>NUCLEOTIDE SEQUENCE [LARGE SCALE GENOMIC DNA]</scope>
    <source>
        <strain evidence="5 6">CGMCC 1.15906</strain>
    </source>
</reference>
<dbReference type="Pfam" id="PF08279">
    <property type="entry name" value="HTH_11"/>
    <property type="match status" value="1"/>
</dbReference>
<dbReference type="RefSeq" id="WP_380050573.1">
    <property type="nucleotide sequence ID" value="NZ_JBHLTC010000028.1"/>
</dbReference>
<dbReference type="InterPro" id="IPR018356">
    <property type="entry name" value="Tscrpt_reg_HTH_DeoR_CS"/>
</dbReference>
<protein>
    <submittedName>
        <fullName evidence="5">Helix-turn-helix transcriptional regulator</fullName>
    </submittedName>
</protein>
<dbReference type="Proteomes" id="UP001589890">
    <property type="component" value="Unassembled WGS sequence"/>
</dbReference>
<dbReference type="InterPro" id="IPR028349">
    <property type="entry name" value="PafC-like"/>
</dbReference>
<dbReference type="InterPro" id="IPR036390">
    <property type="entry name" value="WH_DNA-bd_sf"/>
</dbReference>
<dbReference type="PANTHER" id="PTHR34580">
    <property type="match status" value="1"/>
</dbReference>
<accession>A0ABV6QPW0</accession>
<dbReference type="Pfam" id="PF25583">
    <property type="entry name" value="WCX"/>
    <property type="match status" value="1"/>
</dbReference>
<dbReference type="PROSITE" id="PS52050">
    <property type="entry name" value="WYL"/>
    <property type="match status" value="1"/>
</dbReference>
<keyword evidence="2" id="KW-0238">DNA-binding</keyword>
<evidence type="ECO:0000256" key="3">
    <source>
        <dbReference type="ARBA" id="ARBA00023163"/>
    </source>
</evidence>